<reference evidence="7" key="1">
    <citation type="journal article" date="2019" name="Int. J. Syst. Evol. Microbiol.">
        <title>The Global Catalogue of Microorganisms (GCM) 10K type strain sequencing project: providing services to taxonomists for standard genome sequencing and annotation.</title>
        <authorList>
            <consortium name="The Broad Institute Genomics Platform"/>
            <consortium name="The Broad Institute Genome Sequencing Center for Infectious Disease"/>
            <person name="Wu L."/>
            <person name="Ma J."/>
        </authorList>
    </citation>
    <scope>NUCLEOTIDE SEQUENCE [LARGE SCALE GENOMIC DNA]</scope>
    <source>
        <strain evidence="7">CGMCC 1.7693</strain>
    </source>
</reference>
<dbReference type="EMBL" id="BMLW01000007">
    <property type="protein sequence ID" value="GGP11748.1"/>
    <property type="molecule type" value="Genomic_DNA"/>
</dbReference>
<dbReference type="PRINTS" id="PR00131">
    <property type="entry name" value="GLHYDRLASE1"/>
</dbReference>
<evidence type="ECO:0000313" key="6">
    <source>
        <dbReference type="EMBL" id="GGP11748.1"/>
    </source>
</evidence>
<evidence type="ECO:0000256" key="1">
    <source>
        <dbReference type="ARBA" id="ARBA00010838"/>
    </source>
</evidence>
<feature type="active site" description="Nucleophile" evidence="4">
    <location>
        <position position="381"/>
    </location>
</feature>
<keyword evidence="7" id="KW-1185">Reference proteome</keyword>
<dbReference type="InterPro" id="IPR017853">
    <property type="entry name" value="GH"/>
</dbReference>
<gene>
    <name evidence="6" type="ORF">GCM10011346_24990</name>
</gene>
<sequence length="482" mass="56075">MTEFPKNFLWGGATSSSQYEGAYNEGGRGLSHMDYIRRVEKGDKDKRFPINVTKEMFDDHKKHENEYNFPFRRGADFYHHYKEDIALLAGMGFKTFRMSIAWSRLFPTGLEEVPCEDGVQFYHNVFKECRKYNIEPLVTMIHYDIPVYLTETLNGWESPKMIDYFVHYTKFLIDEYKDEVKYWITFNEINMIMNSSYLGGGLFVECSDKPAETCIHQALHHQLIASALTVKYFHENTKGNLVGNMIARLQNYPYTCNSEDVLATQQQNQFNYFPTDIQVKGWYPTSILNYYRKKEIDIIWYPNYEEILREGTVDFAAISYYHTAVISAEDDKKEPIGAFIRNLENPYNKITDWGWGIDPTGLRITLNDMTDRYGLPIFIVENGLAARDQLTDDFKVHDDYRIVYIKAHLKAIKEAIGDGSDVMGYTSWGCIDLVSCGDAQMTKRYGYVYVDADDEGNGSYNRYPKDSFYWYKDVIATNGADI</sequence>
<evidence type="ECO:0000256" key="4">
    <source>
        <dbReference type="PROSITE-ProRule" id="PRU10055"/>
    </source>
</evidence>
<dbReference type="Proteomes" id="UP000641206">
    <property type="component" value="Unassembled WGS sequence"/>
</dbReference>
<comment type="similarity">
    <text evidence="1 5">Belongs to the glycosyl hydrolase 1 family.</text>
</comment>
<evidence type="ECO:0000256" key="5">
    <source>
        <dbReference type="RuleBase" id="RU003690"/>
    </source>
</evidence>
<comment type="caution">
    <text evidence="6">The sequence shown here is derived from an EMBL/GenBank/DDBJ whole genome shotgun (WGS) entry which is preliminary data.</text>
</comment>
<dbReference type="RefSeq" id="WP_188734756.1">
    <property type="nucleotide sequence ID" value="NZ_BMLW01000007.1"/>
</dbReference>
<evidence type="ECO:0000256" key="2">
    <source>
        <dbReference type="ARBA" id="ARBA00022801"/>
    </source>
</evidence>
<evidence type="ECO:0000256" key="3">
    <source>
        <dbReference type="ARBA" id="ARBA00023295"/>
    </source>
</evidence>
<dbReference type="Pfam" id="PF00232">
    <property type="entry name" value="Glyco_hydro_1"/>
    <property type="match status" value="1"/>
</dbReference>
<keyword evidence="3" id="KW-0326">Glycosidase</keyword>
<dbReference type="PANTHER" id="PTHR10353:SF122">
    <property type="entry name" value="6-PHOSPHO-BETA-GLUCOSIDASE ASCB-RELATED"/>
    <property type="match status" value="1"/>
</dbReference>
<dbReference type="InterPro" id="IPR001360">
    <property type="entry name" value="Glyco_hydro_1"/>
</dbReference>
<dbReference type="PROSITE" id="PS00572">
    <property type="entry name" value="GLYCOSYL_HYDROL_F1_1"/>
    <property type="match status" value="1"/>
</dbReference>
<evidence type="ECO:0000313" key="7">
    <source>
        <dbReference type="Proteomes" id="UP000641206"/>
    </source>
</evidence>
<dbReference type="PANTHER" id="PTHR10353">
    <property type="entry name" value="GLYCOSYL HYDROLASE"/>
    <property type="match status" value="1"/>
</dbReference>
<accession>A0ABQ2NVT9</accession>
<organism evidence="6 7">
    <name type="scientific">Oceanobacillus neutriphilus</name>
    <dbReference type="NCBI Taxonomy" id="531815"/>
    <lineage>
        <taxon>Bacteria</taxon>
        <taxon>Bacillati</taxon>
        <taxon>Bacillota</taxon>
        <taxon>Bacilli</taxon>
        <taxon>Bacillales</taxon>
        <taxon>Bacillaceae</taxon>
        <taxon>Oceanobacillus</taxon>
    </lineage>
</organism>
<proteinExistence type="inferred from homology"/>
<protein>
    <submittedName>
        <fullName evidence="6">6-phospho-beta-glucosidase</fullName>
    </submittedName>
</protein>
<dbReference type="InterPro" id="IPR018120">
    <property type="entry name" value="Glyco_hydro_1_AS"/>
</dbReference>
<dbReference type="SUPFAM" id="SSF51445">
    <property type="entry name" value="(Trans)glycosidases"/>
    <property type="match status" value="1"/>
</dbReference>
<name>A0ABQ2NVT9_9BACI</name>
<dbReference type="Gene3D" id="3.20.20.80">
    <property type="entry name" value="Glycosidases"/>
    <property type="match status" value="1"/>
</dbReference>
<keyword evidence="2" id="KW-0378">Hydrolase</keyword>